<dbReference type="Proteomes" id="UP001334084">
    <property type="component" value="Chromosome 3"/>
</dbReference>
<organism evidence="2 3">
    <name type="scientific">Vairimorpha necatrix</name>
    <dbReference type="NCBI Taxonomy" id="6039"/>
    <lineage>
        <taxon>Eukaryota</taxon>
        <taxon>Fungi</taxon>
        <taxon>Fungi incertae sedis</taxon>
        <taxon>Microsporidia</taxon>
        <taxon>Nosematidae</taxon>
        <taxon>Vairimorpha</taxon>
    </lineage>
</organism>
<feature type="region of interest" description="Disordered" evidence="1">
    <location>
        <begin position="305"/>
        <end position="337"/>
    </location>
</feature>
<keyword evidence="3" id="KW-1185">Reference proteome</keyword>
<reference evidence="2" key="1">
    <citation type="journal article" date="2024" name="BMC Genomics">
        <title>Functional annotation of a divergent genome using sequence and structure-based similarity.</title>
        <authorList>
            <person name="Svedberg D."/>
            <person name="Winiger R.R."/>
            <person name="Berg A."/>
            <person name="Sharma H."/>
            <person name="Tellgren-Roth C."/>
            <person name="Debrunner-Vossbrinck B.A."/>
            <person name="Vossbrinck C.R."/>
            <person name="Barandun J."/>
        </authorList>
    </citation>
    <scope>NUCLEOTIDE SEQUENCE</scope>
    <source>
        <strain evidence="2">Illinois isolate</strain>
    </source>
</reference>
<dbReference type="RefSeq" id="XP_065328993.1">
    <property type="nucleotide sequence ID" value="XM_065472921.1"/>
</dbReference>
<dbReference type="KEGG" id="vnx:VNE69_03069"/>
<proteinExistence type="predicted"/>
<name>A0AAX4JAG8_9MICR</name>
<accession>A0AAX4JAG8</accession>
<evidence type="ECO:0000313" key="3">
    <source>
        <dbReference type="Proteomes" id="UP001334084"/>
    </source>
</evidence>
<dbReference type="EMBL" id="CP142728">
    <property type="protein sequence ID" value="WUR02848.1"/>
    <property type="molecule type" value="Genomic_DNA"/>
</dbReference>
<gene>
    <name evidence="2" type="ORF">VNE69_03069</name>
</gene>
<dbReference type="GeneID" id="90540665"/>
<sequence length="493" mass="57181">MILFQILTCTASIARNKNSANLCDSRNENFSFMPSTSERCDSGVEPLFYVSKSPEPTWNLSNDTSSDSLLDSSFDTSEGSSSQIKNNPHYKNENLYKLSYYEDDSDCVLPYYQELSNEDDDGYCMDNPVGLEPKFFHSKLPSTSENSPRYLSEDISNDEVPKKLKKNYEHFDEVEVKENFRKETVKLSDIGINSRRYSSKDIRGRDKYYNEDTNHDKYDKEATNHDKFYNENANHCKQYNEDTNHDKCCNKDTSHDKCCNKDASHDKYRQERDSITIDSDQARSNMYKKHGITKSLNMLTSLEKDTYNRRPNRSYKKSKSYDFSPERDSNNRRSSTPFEKSKLYDFTLSNTVSMISDDPGDQTAYSSVDNKNNAVNFDYKYFIEDQNWTNNDQIRHVNDINLNNEQDTNYTDRNQQNYGKNEDLSGLFTMVRDIIDRNSTINSIKSCCVDRCQNIKTKGLNGCFSAPRLDLGICSVPDTNLLVFRPGRRMCCK</sequence>
<evidence type="ECO:0000256" key="1">
    <source>
        <dbReference type="SAM" id="MobiDB-lite"/>
    </source>
</evidence>
<feature type="compositionally biased region" description="Low complexity" evidence="1">
    <location>
        <begin position="69"/>
        <end position="82"/>
    </location>
</feature>
<feature type="region of interest" description="Disordered" evidence="1">
    <location>
        <begin position="69"/>
        <end position="88"/>
    </location>
</feature>
<dbReference type="AlphaFoldDB" id="A0AAX4JAG8"/>
<protein>
    <submittedName>
        <fullName evidence="2">SP-containing protein</fullName>
    </submittedName>
</protein>
<evidence type="ECO:0000313" key="2">
    <source>
        <dbReference type="EMBL" id="WUR02848.1"/>
    </source>
</evidence>